<dbReference type="EnsemblPlants" id="AET2Gv20364200.4">
    <property type="protein sequence ID" value="AET2Gv20364200.4"/>
    <property type="gene ID" value="AET2Gv20364200"/>
</dbReference>
<evidence type="ECO:0000256" key="1">
    <source>
        <dbReference type="SAM" id="MobiDB-lite"/>
    </source>
</evidence>
<name>A0A453B526_AEGTS</name>
<sequence>MAPMRSGARSTSSSLKLGVQSTSSCRRGRQVTLAQLNF</sequence>
<protein>
    <submittedName>
        <fullName evidence="2">Uncharacterized protein</fullName>
    </submittedName>
</protein>
<reference evidence="3" key="1">
    <citation type="journal article" date="2014" name="Science">
        <title>Ancient hybridizations among the ancestral genomes of bread wheat.</title>
        <authorList>
            <consortium name="International Wheat Genome Sequencing Consortium,"/>
            <person name="Marcussen T."/>
            <person name="Sandve S.R."/>
            <person name="Heier L."/>
            <person name="Spannagl M."/>
            <person name="Pfeifer M."/>
            <person name="Jakobsen K.S."/>
            <person name="Wulff B.B."/>
            <person name="Steuernagel B."/>
            <person name="Mayer K.F."/>
            <person name="Olsen O.A."/>
        </authorList>
    </citation>
    <scope>NUCLEOTIDE SEQUENCE [LARGE SCALE GENOMIC DNA]</scope>
    <source>
        <strain evidence="3">cv. AL8/78</strain>
    </source>
</reference>
<evidence type="ECO:0000313" key="2">
    <source>
        <dbReference type="EnsemblPlants" id="AET2Gv20364200.4"/>
    </source>
</evidence>
<accession>A0A453B526</accession>
<dbReference type="Proteomes" id="UP000015105">
    <property type="component" value="Chromosome 2D"/>
</dbReference>
<reference evidence="2" key="4">
    <citation type="submission" date="2019-03" db="UniProtKB">
        <authorList>
            <consortium name="EnsemblPlants"/>
        </authorList>
    </citation>
    <scope>IDENTIFICATION</scope>
</reference>
<reference evidence="2" key="5">
    <citation type="journal article" date="2021" name="G3 (Bethesda)">
        <title>Aegilops tauschii genome assembly Aet v5.0 features greater sequence contiguity and improved annotation.</title>
        <authorList>
            <person name="Wang L."/>
            <person name="Zhu T."/>
            <person name="Rodriguez J.C."/>
            <person name="Deal K.R."/>
            <person name="Dubcovsky J."/>
            <person name="McGuire P.E."/>
            <person name="Lux T."/>
            <person name="Spannagl M."/>
            <person name="Mayer K.F.X."/>
            <person name="Baldrich P."/>
            <person name="Meyers B.C."/>
            <person name="Huo N."/>
            <person name="Gu Y.Q."/>
            <person name="Zhou H."/>
            <person name="Devos K.M."/>
            <person name="Bennetzen J.L."/>
            <person name="Unver T."/>
            <person name="Budak H."/>
            <person name="Gulick P.J."/>
            <person name="Galiba G."/>
            <person name="Kalapos B."/>
            <person name="Nelson D.R."/>
            <person name="Li P."/>
            <person name="You F.M."/>
            <person name="Luo M.C."/>
            <person name="Dvorak J."/>
        </authorList>
    </citation>
    <scope>NUCLEOTIDE SEQUENCE [LARGE SCALE GENOMIC DNA]</scope>
    <source>
        <strain evidence="2">cv. AL8/78</strain>
    </source>
</reference>
<feature type="region of interest" description="Disordered" evidence="1">
    <location>
        <begin position="1"/>
        <end position="26"/>
    </location>
</feature>
<reference evidence="3" key="2">
    <citation type="journal article" date="2017" name="Nat. Plants">
        <title>The Aegilops tauschii genome reveals multiple impacts of transposons.</title>
        <authorList>
            <person name="Zhao G."/>
            <person name="Zou C."/>
            <person name="Li K."/>
            <person name="Wang K."/>
            <person name="Li T."/>
            <person name="Gao L."/>
            <person name="Zhang X."/>
            <person name="Wang H."/>
            <person name="Yang Z."/>
            <person name="Liu X."/>
            <person name="Jiang W."/>
            <person name="Mao L."/>
            <person name="Kong X."/>
            <person name="Jiao Y."/>
            <person name="Jia J."/>
        </authorList>
    </citation>
    <scope>NUCLEOTIDE SEQUENCE [LARGE SCALE GENOMIC DNA]</scope>
    <source>
        <strain evidence="3">cv. AL8/78</strain>
    </source>
</reference>
<reference evidence="2" key="3">
    <citation type="journal article" date="2017" name="Nature">
        <title>Genome sequence of the progenitor of the wheat D genome Aegilops tauschii.</title>
        <authorList>
            <person name="Luo M.C."/>
            <person name="Gu Y.Q."/>
            <person name="Puiu D."/>
            <person name="Wang H."/>
            <person name="Twardziok S.O."/>
            <person name="Deal K.R."/>
            <person name="Huo N."/>
            <person name="Zhu T."/>
            <person name="Wang L."/>
            <person name="Wang Y."/>
            <person name="McGuire P.E."/>
            <person name="Liu S."/>
            <person name="Long H."/>
            <person name="Ramasamy R.K."/>
            <person name="Rodriguez J.C."/>
            <person name="Van S.L."/>
            <person name="Yuan L."/>
            <person name="Wang Z."/>
            <person name="Xia Z."/>
            <person name="Xiao L."/>
            <person name="Anderson O.D."/>
            <person name="Ouyang S."/>
            <person name="Liang Y."/>
            <person name="Zimin A.V."/>
            <person name="Pertea G."/>
            <person name="Qi P."/>
            <person name="Bennetzen J.L."/>
            <person name="Dai X."/>
            <person name="Dawson M.W."/>
            <person name="Muller H.G."/>
            <person name="Kugler K."/>
            <person name="Rivarola-Duarte L."/>
            <person name="Spannagl M."/>
            <person name="Mayer K.F.X."/>
            <person name="Lu F.H."/>
            <person name="Bevan M.W."/>
            <person name="Leroy P."/>
            <person name="Li P."/>
            <person name="You F.M."/>
            <person name="Sun Q."/>
            <person name="Liu Z."/>
            <person name="Lyons E."/>
            <person name="Wicker T."/>
            <person name="Salzberg S.L."/>
            <person name="Devos K.M."/>
            <person name="Dvorak J."/>
        </authorList>
    </citation>
    <scope>NUCLEOTIDE SEQUENCE [LARGE SCALE GENOMIC DNA]</scope>
    <source>
        <strain evidence="2">cv. AL8/78</strain>
    </source>
</reference>
<organism evidence="2 3">
    <name type="scientific">Aegilops tauschii subsp. strangulata</name>
    <name type="common">Goatgrass</name>
    <dbReference type="NCBI Taxonomy" id="200361"/>
    <lineage>
        <taxon>Eukaryota</taxon>
        <taxon>Viridiplantae</taxon>
        <taxon>Streptophyta</taxon>
        <taxon>Embryophyta</taxon>
        <taxon>Tracheophyta</taxon>
        <taxon>Spermatophyta</taxon>
        <taxon>Magnoliopsida</taxon>
        <taxon>Liliopsida</taxon>
        <taxon>Poales</taxon>
        <taxon>Poaceae</taxon>
        <taxon>BOP clade</taxon>
        <taxon>Pooideae</taxon>
        <taxon>Triticodae</taxon>
        <taxon>Triticeae</taxon>
        <taxon>Triticinae</taxon>
        <taxon>Aegilops</taxon>
    </lineage>
</organism>
<dbReference type="Gramene" id="AET2Gv20364200.4">
    <property type="protein sequence ID" value="AET2Gv20364200.4"/>
    <property type="gene ID" value="AET2Gv20364200"/>
</dbReference>
<proteinExistence type="predicted"/>
<dbReference type="AlphaFoldDB" id="A0A453B526"/>
<evidence type="ECO:0000313" key="3">
    <source>
        <dbReference type="Proteomes" id="UP000015105"/>
    </source>
</evidence>
<keyword evidence="3" id="KW-1185">Reference proteome</keyword>
<feature type="compositionally biased region" description="Polar residues" evidence="1">
    <location>
        <begin position="8"/>
        <end position="25"/>
    </location>
</feature>